<dbReference type="NCBIfam" id="NF033542">
    <property type="entry name" value="transpos_IS110"/>
    <property type="match status" value="1"/>
</dbReference>
<dbReference type="KEGG" id="pdt:Prede_2381"/>
<feature type="domain" description="Transposase IS116/IS110/IS902 C-terminal" evidence="2">
    <location>
        <begin position="248"/>
        <end position="326"/>
    </location>
</feature>
<organism evidence="9 10">
    <name type="scientific">Prevotella dentalis (strain ATCC 49559 / DSM 3688 / JCM 13448 / NCTC 12043 / ES 2772)</name>
    <name type="common">Mitsuokella dentalis</name>
    <dbReference type="NCBI Taxonomy" id="908937"/>
    <lineage>
        <taxon>Bacteria</taxon>
        <taxon>Pseudomonadati</taxon>
        <taxon>Bacteroidota</taxon>
        <taxon>Bacteroidia</taxon>
        <taxon>Bacteroidales</taxon>
        <taxon>Prevotellaceae</taxon>
        <taxon>Prevotella</taxon>
    </lineage>
</organism>
<dbReference type="KEGG" id="pdt:Prede_1231"/>
<evidence type="ECO:0000313" key="6">
    <source>
        <dbReference type="EMBL" id="AGB29116.1"/>
    </source>
</evidence>
<dbReference type="GO" id="GO:0004803">
    <property type="term" value="F:transposase activity"/>
    <property type="evidence" value="ECO:0007669"/>
    <property type="project" value="InterPro"/>
</dbReference>
<dbReference type="Pfam" id="PF02371">
    <property type="entry name" value="Transposase_20"/>
    <property type="match status" value="1"/>
</dbReference>
<dbReference type="RefSeq" id="WP_005848072.1">
    <property type="nucleotide sequence ID" value="NC_019960.1"/>
</dbReference>
<protein>
    <submittedName>
        <fullName evidence="3">Transposase</fullName>
    </submittedName>
</protein>
<dbReference type="HOGENOM" id="CLU_036902_11_0_10"/>
<proteinExistence type="predicted"/>
<evidence type="ECO:0000313" key="5">
    <source>
        <dbReference type="EMBL" id="AGB29015.1"/>
    </source>
</evidence>
<dbReference type="STRING" id="908937.Prede_0871"/>
<dbReference type="KEGG" id="pdt:Prede_1896"/>
<dbReference type="PANTHER" id="PTHR33055">
    <property type="entry name" value="TRANSPOSASE FOR INSERTION SEQUENCE ELEMENT IS1111A"/>
    <property type="match status" value="1"/>
</dbReference>
<evidence type="ECO:0000313" key="10">
    <source>
        <dbReference type="Proteomes" id="UP000007820"/>
    </source>
</evidence>
<dbReference type="Pfam" id="PF01548">
    <property type="entry name" value="DEDD_Tnp_IS110"/>
    <property type="match status" value="1"/>
</dbReference>
<dbReference type="PANTHER" id="PTHR33055:SF15">
    <property type="entry name" value="TRANSPOSASE-RELATED"/>
    <property type="match status" value="1"/>
</dbReference>
<dbReference type="AlphaFoldDB" id="F9D7B7"/>
<dbReference type="OrthoDB" id="9815354at2"/>
<dbReference type="GO" id="GO:0003677">
    <property type="term" value="F:DNA binding"/>
    <property type="evidence" value="ECO:0007669"/>
    <property type="project" value="InterPro"/>
</dbReference>
<dbReference type="eggNOG" id="COG3547">
    <property type="taxonomic scope" value="Bacteria"/>
</dbReference>
<name>F9D7B7_PREDD</name>
<accession>F9D7B7</accession>
<dbReference type="EMBL" id="CP003368">
    <property type="protein sequence ID" value="AGB28555.1"/>
    <property type="molecule type" value="Genomic_DNA"/>
</dbReference>
<evidence type="ECO:0000313" key="9">
    <source>
        <dbReference type="EMBL" id="EGQ11417.1"/>
    </source>
</evidence>
<evidence type="ECO:0000313" key="7">
    <source>
        <dbReference type="EMBL" id="AGB29178.1"/>
    </source>
</evidence>
<dbReference type="EMBL" id="CP003369">
    <property type="protein sequence ID" value="AGB29015.1"/>
    <property type="molecule type" value="Genomic_DNA"/>
</dbReference>
<sequence>MRIVCGLDVHKDSIYLCILSSTGEIIEKVFGVLTCQLQEMRDLMLTHHVEEAGMESTSVYWIPVWRVLEPHFKLKLINPYFIRQLPGHKSDVKDARWIAECMMKELVRGSFVPPERIQQLRQYDRRIYDLDDEIVRKLAKLDAVVQRCNIRLGNYVSNTDSKSYKSVIDRICEGVTDPKVLVEEIHGRIINRHGKDTIISSLTGCVTECDMDILRQLKAEIDMAGQHKQECMDKMQAVCEREYSAALQNLQTIPGIKMRAATSLIAEIGTDMGHFQTANHLTSWSGLRPRNDQSNKTIKSRCITHGNRYLRRTLIQCAWGASRTQGCFFNRFSYHQTQVRRKNRMKVQVAIARKMLVCAWHILSRNVQYKDFDNRIGTSDENG</sequence>
<dbReference type="PATRIC" id="fig|908937.9.peg.1284"/>
<evidence type="ECO:0000259" key="2">
    <source>
        <dbReference type="Pfam" id="PF02371"/>
    </source>
</evidence>
<dbReference type="EMBL" id="AFPW01000056">
    <property type="protein sequence ID" value="EGQ11417.1"/>
    <property type="molecule type" value="Genomic_DNA"/>
</dbReference>
<dbReference type="InterPro" id="IPR047650">
    <property type="entry name" value="Transpos_IS110"/>
</dbReference>
<reference evidence="11" key="2">
    <citation type="submission" date="2012-02" db="EMBL/GenBank/DDBJ databases">
        <title>Complete sequence of chromosome 1 of Prevotella dentalis DSM 3688.</title>
        <authorList>
            <person name="Lucas S."/>
            <person name="Copeland A."/>
            <person name="Lapidus A."/>
            <person name="Glavina del Rio T."/>
            <person name="Dalin E."/>
            <person name="Tice H."/>
            <person name="Bruce D."/>
            <person name="Goodwin L."/>
            <person name="Pitluck S."/>
            <person name="Peters L."/>
            <person name="Mikhailova N."/>
            <person name="Chertkov O."/>
            <person name="Kyrpides N."/>
            <person name="Mavromatis K."/>
            <person name="Ivanova N."/>
            <person name="Brettin T."/>
            <person name="Detter J.C."/>
            <person name="Han C."/>
            <person name="Larimer F."/>
            <person name="Land M."/>
            <person name="Hauser L."/>
            <person name="Markowitz V."/>
            <person name="Cheng J.-F."/>
            <person name="Hugenholtz P."/>
            <person name="Woyke T."/>
            <person name="Wu D."/>
            <person name="Gronow S."/>
            <person name="Wellnitz S."/>
            <person name="Brambilla E."/>
            <person name="Klenk H.-P."/>
            <person name="Eisen J.A."/>
        </authorList>
    </citation>
    <scope>NUCLEOTIDE SEQUENCE [LARGE SCALE GENOMIC DNA]</scope>
    <source>
        <strain evidence="11">ATCC 49559 / DSM 3688 / JCM 13448 / NCTC 12043 / ES 2772</strain>
    </source>
</reference>
<keyword evidence="11" id="KW-1185">Reference proteome</keyword>
<reference evidence="3" key="3">
    <citation type="submission" date="2012-02" db="EMBL/GenBank/DDBJ databases">
        <title>Complete sequence of chromosome 1 of Prevotella dentalis DSM 3688.</title>
        <authorList>
            <consortium name="US DOE Joint Genome Institute (JGI-PGF)"/>
            <person name="Lucas S."/>
            <person name="Copeland A."/>
            <person name="Lapidus A."/>
            <person name="Glavina del Rio T."/>
            <person name="Dalin E."/>
            <person name="Tice H."/>
            <person name="Bruce D."/>
            <person name="Goodwin L."/>
            <person name="Pitluck S."/>
            <person name="Peters L."/>
            <person name="Mikhailova N."/>
            <person name="Chertkov O."/>
            <person name="Kyrpides N."/>
            <person name="Mavromatis K."/>
            <person name="Ivanova N."/>
            <person name="Brettin T."/>
            <person name="Detter J.C."/>
            <person name="Han C."/>
            <person name="Larimer F."/>
            <person name="Land M."/>
            <person name="Hauser L."/>
            <person name="Markowitz V."/>
            <person name="Cheng J.-F."/>
            <person name="Hugenholtz P."/>
            <person name="Woyke T."/>
            <person name="Wu D."/>
            <person name="Gronow S."/>
            <person name="Wellnitz S."/>
            <person name="Brambilla E."/>
            <person name="Klenk H.-P."/>
            <person name="Eisen J.A."/>
        </authorList>
    </citation>
    <scope>NUCLEOTIDE SEQUENCE [LARGE SCALE GENOMIC DNA]</scope>
    <source>
        <strain evidence="3">DSM 3688</strain>
    </source>
</reference>
<dbReference type="Proteomes" id="UP000010862">
    <property type="component" value="Chromosome 2"/>
</dbReference>
<dbReference type="InterPro" id="IPR002525">
    <property type="entry name" value="Transp_IS110-like_N"/>
</dbReference>
<dbReference type="KEGG" id="pdt:Prede_1716"/>
<dbReference type="EMBL" id="CP003369">
    <property type="protein sequence ID" value="AGB29178.1"/>
    <property type="molecule type" value="Genomic_DNA"/>
</dbReference>
<dbReference type="EMBL" id="CP003369">
    <property type="protein sequence ID" value="AGB29642.1"/>
    <property type="molecule type" value="Genomic_DNA"/>
</dbReference>
<evidence type="ECO:0000259" key="1">
    <source>
        <dbReference type="Pfam" id="PF01548"/>
    </source>
</evidence>
<dbReference type="EMBL" id="CP003368">
    <property type="protein sequence ID" value="AGB28215.1"/>
    <property type="molecule type" value="Genomic_DNA"/>
</dbReference>
<dbReference type="EMBL" id="CP003369">
    <property type="protein sequence ID" value="AGB29116.1"/>
    <property type="molecule type" value="Genomic_DNA"/>
</dbReference>
<evidence type="ECO:0000313" key="11">
    <source>
        <dbReference type="Proteomes" id="UP000010862"/>
    </source>
</evidence>
<evidence type="ECO:0000313" key="8">
    <source>
        <dbReference type="EMBL" id="AGB29642.1"/>
    </source>
</evidence>
<dbReference type="KEGG" id="pdt:Prede_0871"/>
<dbReference type="KEGG" id="pdt:Prede_1831"/>
<evidence type="ECO:0000313" key="4">
    <source>
        <dbReference type="EMBL" id="AGB28555.1"/>
    </source>
</evidence>
<evidence type="ECO:0000313" key="3">
    <source>
        <dbReference type="EMBL" id="AGB28215.1"/>
    </source>
</evidence>
<reference evidence="9 10" key="1">
    <citation type="submission" date="2011-04" db="EMBL/GenBank/DDBJ databases">
        <authorList>
            <person name="Muzny D."/>
            <person name="Qin X."/>
            <person name="Deng J."/>
            <person name="Jiang H."/>
            <person name="Liu Y."/>
            <person name="Qu J."/>
            <person name="Song X.-Z."/>
            <person name="Zhang L."/>
            <person name="Thornton R."/>
            <person name="Coyle M."/>
            <person name="Francisco L."/>
            <person name="Jackson L."/>
            <person name="Javaid M."/>
            <person name="Korchina V."/>
            <person name="Kovar C."/>
            <person name="Mata R."/>
            <person name="Mathew T."/>
            <person name="Ngo R."/>
            <person name="Nguyen L."/>
            <person name="Nguyen N."/>
            <person name="Okwuonu G."/>
            <person name="Ongeri F."/>
            <person name="Pham C."/>
            <person name="Simmons D."/>
            <person name="Wilczek-Boney K."/>
            <person name="Hale W."/>
            <person name="Jakkamsetti A."/>
            <person name="Pham P."/>
            <person name="Ruth R."/>
            <person name="San Lucas F."/>
            <person name="Warren J."/>
            <person name="Zhang J."/>
            <person name="Zhao Z."/>
            <person name="Zhou C."/>
            <person name="Zhu D."/>
            <person name="Lee S."/>
            <person name="Bess C."/>
            <person name="Blankenburg K."/>
            <person name="Forbes L."/>
            <person name="Fu Q."/>
            <person name="Gubbala S."/>
            <person name="Hirani K."/>
            <person name="Jayaseelan J.C."/>
            <person name="Lara F."/>
            <person name="Munidasa M."/>
            <person name="Palculict T."/>
            <person name="Patil S."/>
            <person name="Pu L.-L."/>
            <person name="Saada N."/>
            <person name="Tang L."/>
            <person name="Weissenberger G."/>
            <person name="Zhu Y."/>
            <person name="Hemphill L."/>
            <person name="Shang Y."/>
            <person name="Youmans B."/>
            <person name="Ayvaz T."/>
            <person name="Ross M."/>
            <person name="Santibanez J."/>
            <person name="Aqrawi P."/>
            <person name="Gross S."/>
            <person name="Joshi V."/>
            <person name="Fowler G."/>
            <person name="Nazareth L."/>
            <person name="Reid J."/>
            <person name="Worley K."/>
            <person name="Petrosino J."/>
            <person name="Highlander S."/>
            <person name="Gibbs R."/>
        </authorList>
    </citation>
    <scope>NUCLEOTIDE SEQUENCE [LARGE SCALE GENOMIC DNA]</scope>
    <source>
        <strain evidence="9 10">DSM 3688</strain>
    </source>
</reference>
<reference evidence="5" key="4">
    <citation type="submission" date="2012-02" db="EMBL/GenBank/DDBJ databases">
        <title>Complete sequence of chromosome 2 of Prevotella dentalis DSM 3688.</title>
        <authorList>
            <consortium name="US DOE Joint Genome Institute (JGI-PGF)"/>
            <person name="Lucas S."/>
            <person name="Copeland A."/>
            <person name="Lapidus A."/>
            <person name="Glavina del Rio T."/>
            <person name="Dalin E."/>
            <person name="Tice H."/>
            <person name="Bruce D."/>
            <person name="Goodwin L."/>
            <person name="Pitluck S."/>
            <person name="Peters L."/>
            <person name="Mikhailova N."/>
            <person name="Chertkov O."/>
            <person name="Kyrpides N."/>
            <person name="Mavromatis K."/>
            <person name="Ivanova N."/>
            <person name="Brettin T."/>
            <person name="Detter J.C."/>
            <person name="Han C."/>
            <person name="Larimer F."/>
            <person name="Land M."/>
            <person name="Hauser L."/>
            <person name="Markowitz V."/>
            <person name="Cheng J.-F."/>
            <person name="Hugenholtz P."/>
            <person name="Woyke T."/>
            <person name="Wu D."/>
            <person name="Gronow S."/>
            <person name="Wellnitz S."/>
            <person name="Brambilla E."/>
            <person name="Klenk H.-P."/>
            <person name="Eisen J.A."/>
        </authorList>
    </citation>
    <scope>NUCLEOTIDE SEQUENCE [LARGE SCALE GENOMIC DNA]</scope>
    <source>
        <strain evidence="5">DSM 3688</strain>
    </source>
</reference>
<dbReference type="GO" id="GO:0006313">
    <property type="term" value="P:DNA transposition"/>
    <property type="evidence" value="ECO:0007669"/>
    <property type="project" value="InterPro"/>
</dbReference>
<feature type="domain" description="Transposase IS110-like N-terminal" evidence="1">
    <location>
        <begin position="5"/>
        <end position="148"/>
    </location>
</feature>
<dbReference type="InterPro" id="IPR003346">
    <property type="entry name" value="Transposase_20"/>
</dbReference>
<dbReference type="Proteomes" id="UP000010862">
    <property type="component" value="Chromosome 1"/>
</dbReference>
<gene>
    <name evidence="3" type="ordered locus">Prede_0871</name>
    <name evidence="4" type="ordered locus">Prede_1231</name>
    <name evidence="5" type="ordered locus">Prede_1716</name>
    <name evidence="6" type="ordered locus">Prede_1831</name>
    <name evidence="7" type="ordered locus">Prede_1896</name>
    <name evidence="8" type="ordered locus">Prede_2381</name>
    <name evidence="9" type="ORF">HMPREF9136_2745</name>
</gene>
<dbReference type="Proteomes" id="UP000007820">
    <property type="component" value="Unassembled WGS sequence"/>
</dbReference>